<accession>A0A383TFR4</accession>
<dbReference type="Gene3D" id="2.20.28.50">
    <property type="entry name" value="degv family protein"/>
    <property type="match status" value="1"/>
</dbReference>
<reference evidence="5" key="1">
    <citation type="submission" date="2018-05" db="EMBL/GenBank/DDBJ databases">
        <authorList>
            <person name="Strepis N."/>
        </authorList>
    </citation>
    <scope>NUCLEOTIDE SEQUENCE [LARGE SCALE GENOMIC DNA]</scope>
</reference>
<keyword evidence="3" id="KW-0175">Coiled coil</keyword>
<dbReference type="InterPro" id="IPR050270">
    <property type="entry name" value="DegV_domain_contain"/>
</dbReference>
<dbReference type="Pfam" id="PF02645">
    <property type="entry name" value="DegV"/>
    <property type="match status" value="1"/>
</dbReference>
<dbReference type="NCBIfam" id="TIGR00762">
    <property type="entry name" value="DegV"/>
    <property type="match status" value="1"/>
</dbReference>
<organism evidence="4 5">
    <name type="scientific">Trichococcus shcherbakoviae</name>
    <dbReference type="NCBI Taxonomy" id="2094020"/>
    <lineage>
        <taxon>Bacteria</taxon>
        <taxon>Bacillati</taxon>
        <taxon>Bacillota</taxon>
        <taxon>Bacilli</taxon>
        <taxon>Lactobacillales</taxon>
        <taxon>Carnobacteriaceae</taxon>
        <taxon>Trichococcus</taxon>
    </lineage>
</organism>
<dbReference type="AlphaFoldDB" id="A0A383TFR4"/>
<dbReference type="Gene3D" id="3.30.1180.10">
    <property type="match status" value="1"/>
</dbReference>
<evidence type="ECO:0000256" key="2">
    <source>
        <dbReference type="ARBA" id="ARBA00023121"/>
    </source>
</evidence>
<sequence length="284" mass="31881">MMKIFTDSACDLAYAYLQENDVEVFPLTTLLDTGEYEDMIEIQADKVYEMIASGGHPKTSQVSLEKFLSGFRKAAEAGESGIYISLSAKLSGTYQAANLAYQQLKEEFPDFDLRLVDSMSASVGEGLSVVEAIEMREAGFTLDEIESRVRFTSANVVSLFTVKDLNYLAEGGRLSKSSAFFGGLLNIQPLLEVINGELVPVEKLRGRKKVLNRMYERLRDEADMIQEQNVFLCHSDDAEAVEEMRQYIEEHFHPRRIYVNTIGSTISSHTGLGTLGLFFLKKYE</sequence>
<protein>
    <submittedName>
        <fullName evidence="4">Degv</fullName>
    </submittedName>
</protein>
<comment type="function">
    <text evidence="1">May bind long-chain fatty acids, such as palmitate, and may play a role in lipid transport or fatty acid metabolism.</text>
</comment>
<evidence type="ECO:0000256" key="1">
    <source>
        <dbReference type="ARBA" id="ARBA00003238"/>
    </source>
</evidence>
<dbReference type="InterPro" id="IPR003797">
    <property type="entry name" value="DegV"/>
</dbReference>
<dbReference type="Proteomes" id="UP000262072">
    <property type="component" value="Unassembled WGS sequence"/>
</dbReference>
<dbReference type="GO" id="GO:0008289">
    <property type="term" value="F:lipid binding"/>
    <property type="evidence" value="ECO:0007669"/>
    <property type="project" value="UniProtKB-KW"/>
</dbReference>
<dbReference type="RefSeq" id="WP_200831722.1">
    <property type="nucleotide sequence ID" value="NZ_UNRR01000015.1"/>
</dbReference>
<proteinExistence type="predicted"/>
<evidence type="ECO:0000256" key="3">
    <source>
        <dbReference type="SAM" id="Coils"/>
    </source>
</evidence>
<evidence type="ECO:0000313" key="5">
    <source>
        <dbReference type="Proteomes" id="UP000262072"/>
    </source>
</evidence>
<dbReference type="Gene3D" id="3.40.50.10440">
    <property type="entry name" value="Dihydroxyacetone kinase, domain 1"/>
    <property type="match status" value="1"/>
</dbReference>
<feature type="coiled-coil region" evidence="3">
    <location>
        <begin position="201"/>
        <end position="228"/>
    </location>
</feature>
<dbReference type="PANTHER" id="PTHR33434:SF3">
    <property type="entry name" value="DEGV DOMAIN-CONTAINING PROTEIN YITS"/>
    <property type="match status" value="1"/>
</dbReference>
<dbReference type="EMBL" id="UNRR01000015">
    <property type="protein sequence ID" value="SYZ78281.1"/>
    <property type="molecule type" value="Genomic_DNA"/>
</dbReference>
<evidence type="ECO:0000313" key="4">
    <source>
        <dbReference type="EMBL" id="SYZ78281.1"/>
    </source>
</evidence>
<dbReference type="PANTHER" id="PTHR33434">
    <property type="entry name" value="DEGV DOMAIN-CONTAINING PROTEIN DR_1986-RELATED"/>
    <property type="match status" value="1"/>
</dbReference>
<keyword evidence="2" id="KW-0446">Lipid-binding</keyword>
<gene>
    <name evidence="4" type="ORF">TART1_1065</name>
</gene>
<name>A0A383TFR4_9LACT</name>
<dbReference type="PROSITE" id="PS51482">
    <property type="entry name" value="DEGV"/>
    <property type="match status" value="1"/>
</dbReference>
<dbReference type="InterPro" id="IPR043168">
    <property type="entry name" value="DegV_C"/>
</dbReference>
<dbReference type="SUPFAM" id="SSF82549">
    <property type="entry name" value="DAK1/DegV-like"/>
    <property type="match status" value="1"/>
</dbReference>